<dbReference type="SUPFAM" id="SSF52768">
    <property type="entry name" value="Arginase/deacetylase"/>
    <property type="match status" value="1"/>
</dbReference>
<dbReference type="AlphaFoldDB" id="A0A081C2F2"/>
<organism evidence="3 4">
    <name type="scientific">Vecturithrix granuli</name>
    <dbReference type="NCBI Taxonomy" id="1499967"/>
    <lineage>
        <taxon>Bacteria</taxon>
        <taxon>Candidatus Moduliflexota</taxon>
        <taxon>Candidatus Vecturitrichia</taxon>
        <taxon>Candidatus Vecturitrichales</taxon>
        <taxon>Candidatus Vecturitrichaceae</taxon>
        <taxon>Candidatus Vecturithrix</taxon>
    </lineage>
</organism>
<dbReference type="Pfam" id="PF00850">
    <property type="entry name" value="Hist_deacetyl"/>
    <property type="match status" value="1"/>
</dbReference>
<keyword evidence="4" id="KW-1185">Reference proteome</keyword>
<dbReference type="Proteomes" id="UP000030661">
    <property type="component" value="Unassembled WGS sequence"/>
</dbReference>
<dbReference type="InterPro" id="IPR023801">
    <property type="entry name" value="His_deacetylse_dom"/>
</dbReference>
<proteinExistence type="inferred from homology"/>
<dbReference type="GO" id="GO:0004407">
    <property type="term" value="F:histone deacetylase activity"/>
    <property type="evidence" value="ECO:0007669"/>
    <property type="project" value="TreeGrafter"/>
</dbReference>
<dbReference type="CDD" id="cd09992">
    <property type="entry name" value="HDAC_classII"/>
    <property type="match status" value="1"/>
</dbReference>
<accession>A0A081C2F2</accession>
<evidence type="ECO:0000259" key="2">
    <source>
        <dbReference type="Pfam" id="PF00850"/>
    </source>
</evidence>
<name>A0A081C2F2_VECG1</name>
<dbReference type="EMBL" id="DF820468">
    <property type="protein sequence ID" value="GAK58757.1"/>
    <property type="molecule type" value="Genomic_DNA"/>
</dbReference>
<comment type="similarity">
    <text evidence="1">Belongs to the histone deacetylase family.</text>
</comment>
<gene>
    <name evidence="3" type="ORF">U27_05732</name>
</gene>
<dbReference type="GO" id="GO:0040029">
    <property type="term" value="P:epigenetic regulation of gene expression"/>
    <property type="evidence" value="ECO:0007669"/>
    <property type="project" value="TreeGrafter"/>
</dbReference>
<sequence length="436" mass="49106">MIHAKNSLGLIFFPAFDWAISPTHPEREERLLYTQDQLREEGVFDIEGIIEYKPEMATPEDVARTHFCFPGIDRVTTVSHFISAGGAIKAAKLVLEKQTEKAFALVRPPGHHAMKVVHGNRGFCNINIEAVMIEYIREHYGPKRIAIVDTDCHHGDGTQDIYWHDPEVLYISLHQDGRTLYPGTGFPSELGGPNALGKNINIPLPPGTSDEGFLYVIDHVVLPILQDFQPDLVINSAGQDNHYTDPITNMNFSAQGYAQLNEKLNPDIAVLEGGYSIQGALPYINAGIVLAMAGIDYSYVHEPDYNPNTLRQSAKLNEYIQQVAETVLTCYEHPEQFCSYNTEPGTYHTRQKNIFYDTDNIHEQQTEAIMVCEACSGVLSIETRSSVNPLCLGIQIPFGACERCRDEGYRVLEKARKSKKYAHISLINRRDREYLY</sequence>
<dbReference type="HOGENOM" id="CLU_007727_8_0_0"/>
<dbReference type="InterPro" id="IPR023696">
    <property type="entry name" value="Ureohydrolase_dom_sf"/>
</dbReference>
<evidence type="ECO:0000313" key="3">
    <source>
        <dbReference type="EMBL" id="GAK58757.1"/>
    </source>
</evidence>
<dbReference type="InterPro" id="IPR037138">
    <property type="entry name" value="His_deacetylse_dom_sf"/>
</dbReference>
<evidence type="ECO:0000313" key="4">
    <source>
        <dbReference type="Proteomes" id="UP000030661"/>
    </source>
</evidence>
<dbReference type="InterPro" id="IPR000286">
    <property type="entry name" value="HDACs"/>
</dbReference>
<dbReference type="PANTHER" id="PTHR10625:SF10">
    <property type="entry name" value="HISTONE DEACETYLASE HDAC1"/>
    <property type="match status" value="1"/>
</dbReference>
<reference evidence="3 4" key="1">
    <citation type="journal article" date="2015" name="PeerJ">
        <title>First genomic representation of candidate bacterial phylum KSB3 points to enhanced environmental sensing as a trigger of wastewater bulking.</title>
        <authorList>
            <person name="Sekiguchi Y."/>
            <person name="Ohashi A."/>
            <person name="Parks D.H."/>
            <person name="Yamauchi T."/>
            <person name="Tyson G.W."/>
            <person name="Hugenholtz P."/>
        </authorList>
    </citation>
    <scope>NUCLEOTIDE SEQUENCE [LARGE SCALE GENOMIC DNA]</scope>
</reference>
<protein>
    <submittedName>
        <fullName evidence="3">Histone deacetylase superfamily</fullName>
    </submittedName>
</protein>
<feature type="domain" description="Histone deacetylase" evidence="2">
    <location>
        <begin position="82"/>
        <end position="278"/>
    </location>
</feature>
<dbReference type="PANTHER" id="PTHR10625">
    <property type="entry name" value="HISTONE DEACETYLASE HDAC1-RELATED"/>
    <property type="match status" value="1"/>
</dbReference>
<evidence type="ECO:0000256" key="1">
    <source>
        <dbReference type="ARBA" id="ARBA00005947"/>
    </source>
</evidence>
<dbReference type="eggNOG" id="COG0123">
    <property type="taxonomic scope" value="Bacteria"/>
</dbReference>
<dbReference type="Gene3D" id="3.40.800.20">
    <property type="entry name" value="Histone deacetylase domain"/>
    <property type="match status" value="1"/>
</dbReference>
<dbReference type="PRINTS" id="PR01270">
    <property type="entry name" value="HDASUPER"/>
</dbReference>
<dbReference type="STRING" id="1499967.U27_05732"/>